<dbReference type="PANTHER" id="PTHR30483:SF38">
    <property type="entry name" value="BLR7848 PROTEIN"/>
    <property type="match status" value="1"/>
</dbReference>
<keyword evidence="5" id="KW-1185">Reference proteome</keyword>
<protein>
    <submittedName>
        <fullName evidence="4">ABC transporter substrate-binding protein</fullName>
    </submittedName>
</protein>
<dbReference type="SUPFAM" id="SSF53822">
    <property type="entry name" value="Periplasmic binding protein-like I"/>
    <property type="match status" value="1"/>
</dbReference>
<dbReference type="Proteomes" id="UP001139308">
    <property type="component" value="Unassembled WGS sequence"/>
</dbReference>
<dbReference type="PROSITE" id="PS51318">
    <property type="entry name" value="TAT"/>
    <property type="match status" value="1"/>
</dbReference>
<organism evidence="4 5">
    <name type="scientific">Paraburkholderia tagetis</name>
    <dbReference type="NCBI Taxonomy" id="2913261"/>
    <lineage>
        <taxon>Bacteria</taxon>
        <taxon>Pseudomonadati</taxon>
        <taxon>Pseudomonadota</taxon>
        <taxon>Betaproteobacteria</taxon>
        <taxon>Burkholderiales</taxon>
        <taxon>Burkholderiaceae</taxon>
        <taxon>Paraburkholderia</taxon>
    </lineage>
</organism>
<evidence type="ECO:0000259" key="3">
    <source>
        <dbReference type="Pfam" id="PF13458"/>
    </source>
</evidence>
<reference evidence="4" key="1">
    <citation type="submission" date="2022-01" db="EMBL/GenBank/DDBJ databases">
        <title>Genome sequence and assembly of Parabukholderia sp. RG36.</title>
        <authorList>
            <person name="Chhetri G."/>
        </authorList>
    </citation>
    <scope>NUCLEOTIDE SEQUENCE</scope>
    <source>
        <strain evidence="4">RG36</strain>
    </source>
</reference>
<name>A0A9X1UKQ1_9BURK</name>
<evidence type="ECO:0000256" key="2">
    <source>
        <dbReference type="ARBA" id="ARBA00022729"/>
    </source>
</evidence>
<gene>
    <name evidence="4" type="ORF">L5014_18315</name>
</gene>
<dbReference type="PANTHER" id="PTHR30483">
    <property type="entry name" value="LEUCINE-SPECIFIC-BINDING PROTEIN"/>
    <property type="match status" value="1"/>
</dbReference>
<dbReference type="InterPro" id="IPR028082">
    <property type="entry name" value="Peripla_BP_I"/>
</dbReference>
<proteinExistence type="inferred from homology"/>
<accession>A0A9X1UKQ1</accession>
<dbReference type="Gene3D" id="3.40.50.2300">
    <property type="match status" value="2"/>
</dbReference>
<evidence type="ECO:0000256" key="1">
    <source>
        <dbReference type="ARBA" id="ARBA00010062"/>
    </source>
</evidence>
<dbReference type="Pfam" id="PF13458">
    <property type="entry name" value="Peripla_BP_6"/>
    <property type="match status" value="1"/>
</dbReference>
<dbReference type="InterPro" id="IPR051010">
    <property type="entry name" value="BCAA_transport"/>
</dbReference>
<feature type="domain" description="Leucine-binding protein" evidence="3">
    <location>
        <begin position="55"/>
        <end position="396"/>
    </location>
</feature>
<dbReference type="RefSeq" id="WP_238465150.1">
    <property type="nucleotide sequence ID" value="NZ_JAKLJA010000014.1"/>
</dbReference>
<evidence type="ECO:0000313" key="4">
    <source>
        <dbReference type="EMBL" id="MCG5075296.1"/>
    </source>
</evidence>
<sequence length="414" mass="43807">MKLQPRLSSLLPSSLISPLSPRFLSPRRSLRPLRLLAAAAALAAAAFAPAAHADLKVGIDLSSTGPAAAIGITSKNAMLMWPSEIAGQKTDYIVLDDGSDPGAAVRNIRKLINEDHVDVIVGPNITPAALAALDPVAEAKTPMITLVGSGSVVEPQQGARVWAFKMAQTDAAMADVMTRYMAAHGVKTVGFIGFADSYGDSWLNEFTKFAKERNIQIVATERFNRTDASVTGQVLKLMAAKPDAMLIAGAGTPSVLPQRTLVERGYKGAIYQTHGIATPEFIKLGGKDVEGTLFPTQPVVVARTLPADHPAHKAALAFVDAYEAKYGPGTVTQFAGDAAGVYPRLQDAVTRALKSAQPGTEAFRVALRQALEHAHELVVPNGVVSTSEKDHVGLDQRASVMGTIRGGKFVYLTQ</sequence>
<dbReference type="CDD" id="cd06333">
    <property type="entry name" value="PBP1_ABC_RPA1789-like"/>
    <property type="match status" value="1"/>
</dbReference>
<dbReference type="InterPro" id="IPR028081">
    <property type="entry name" value="Leu-bd"/>
</dbReference>
<keyword evidence="2" id="KW-0732">Signal</keyword>
<comment type="similarity">
    <text evidence="1">Belongs to the leucine-binding protein family.</text>
</comment>
<comment type="caution">
    <text evidence="4">The sequence shown here is derived from an EMBL/GenBank/DDBJ whole genome shotgun (WGS) entry which is preliminary data.</text>
</comment>
<dbReference type="EMBL" id="JAKLJA010000014">
    <property type="protein sequence ID" value="MCG5075296.1"/>
    <property type="molecule type" value="Genomic_DNA"/>
</dbReference>
<evidence type="ECO:0000313" key="5">
    <source>
        <dbReference type="Proteomes" id="UP001139308"/>
    </source>
</evidence>
<dbReference type="InterPro" id="IPR006311">
    <property type="entry name" value="TAT_signal"/>
</dbReference>
<dbReference type="AlphaFoldDB" id="A0A9X1UKQ1"/>